<evidence type="ECO:0000256" key="1">
    <source>
        <dbReference type="SAM" id="Coils"/>
    </source>
</evidence>
<evidence type="ECO:0000313" key="2">
    <source>
        <dbReference type="EMBL" id="HII61282.1"/>
    </source>
</evidence>
<sequence>MIEMEGKAKLEELLEELMEEIKNAKTKEEVEVLKEKVKSVEKLIEAYEGDKDLDKIAMMMDKIGPMIEDILEPLQKLLEDLYSPEKMQALGKSVAQFYKDLVEAGMDKETATELTKEYMKSINVMRNLLETFTSMIQRGKNFRGIKIVTEKEEEEKE</sequence>
<protein>
    <recommendedName>
        <fullName evidence="4">DUF1641 domain-containing protein</fullName>
    </recommendedName>
</protein>
<dbReference type="OMA" id="ANMMASK"/>
<dbReference type="EMBL" id="DUJN01000005">
    <property type="protein sequence ID" value="HII61282.1"/>
    <property type="molecule type" value="Genomic_DNA"/>
</dbReference>
<keyword evidence="1" id="KW-0175">Coiled coil</keyword>
<evidence type="ECO:0008006" key="4">
    <source>
        <dbReference type="Google" id="ProtNLM"/>
    </source>
</evidence>
<reference evidence="2" key="1">
    <citation type="journal article" date="2020" name="bioRxiv">
        <title>A rank-normalized archaeal taxonomy based on genome phylogeny resolves widespread incomplete and uneven classifications.</title>
        <authorList>
            <person name="Rinke C."/>
            <person name="Chuvochina M."/>
            <person name="Mussig A.J."/>
            <person name="Chaumeil P.-A."/>
            <person name="Waite D.W."/>
            <person name="Whitman W.B."/>
            <person name="Parks D.H."/>
            <person name="Hugenholtz P."/>
        </authorList>
    </citation>
    <scope>NUCLEOTIDE SEQUENCE</scope>
    <source>
        <strain evidence="2">UBA8834</strain>
    </source>
</reference>
<proteinExistence type="predicted"/>
<dbReference type="AlphaFoldDB" id="A0A832WJG3"/>
<accession>A0A832WJG3</accession>
<dbReference type="Proteomes" id="UP000617544">
    <property type="component" value="Unassembled WGS sequence"/>
</dbReference>
<organism evidence="2 3">
    <name type="scientific">Pyrococcus horikoshii</name>
    <dbReference type="NCBI Taxonomy" id="53953"/>
    <lineage>
        <taxon>Archaea</taxon>
        <taxon>Methanobacteriati</taxon>
        <taxon>Methanobacteriota</taxon>
        <taxon>Thermococci</taxon>
        <taxon>Thermococcales</taxon>
        <taxon>Thermococcaceae</taxon>
        <taxon>Pyrococcus</taxon>
    </lineage>
</organism>
<gene>
    <name evidence="2" type="ORF">HA331_05980</name>
</gene>
<name>A0A832WJG3_PYRHR</name>
<evidence type="ECO:0000313" key="3">
    <source>
        <dbReference type="Proteomes" id="UP000617544"/>
    </source>
</evidence>
<feature type="coiled-coil region" evidence="1">
    <location>
        <begin position="7"/>
        <end position="50"/>
    </location>
</feature>
<comment type="caution">
    <text evidence="2">The sequence shown here is derived from an EMBL/GenBank/DDBJ whole genome shotgun (WGS) entry which is preliminary data.</text>
</comment>